<dbReference type="AlphaFoldDB" id="A0A975BUW2"/>
<dbReference type="InterPro" id="IPR004843">
    <property type="entry name" value="Calcineurin-like_PHP"/>
</dbReference>
<evidence type="ECO:0000313" key="3">
    <source>
        <dbReference type="Proteomes" id="UP000663722"/>
    </source>
</evidence>
<dbReference type="InterPro" id="IPR029052">
    <property type="entry name" value="Metallo-depent_PP-like"/>
</dbReference>
<gene>
    <name evidence="2" type="ORF">dnm_078510</name>
</gene>
<reference evidence="2" key="1">
    <citation type="journal article" date="2021" name="Microb. Physiol.">
        <title>Proteogenomic Insights into the Physiology of Marine, Sulfate-Reducing, Filamentous Desulfonema limicola and Desulfonema magnum.</title>
        <authorList>
            <person name="Schnaars V."/>
            <person name="Wohlbrand L."/>
            <person name="Scheve S."/>
            <person name="Hinrichs C."/>
            <person name="Reinhardt R."/>
            <person name="Rabus R."/>
        </authorList>
    </citation>
    <scope>NUCLEOTIDE SEQUENCE</scope>
    <source>
        <strain evidence="2">4be13</strain>
    </source>
</reference>
<dbReference type="EMBL" id="CP061800">
    <property type="protein sequence ID" value="QTA91777.1"/>
    <property type="molecule type" value="Genomic_DNA"/>
</dbReference>
<feature type="domain" description="Calcineurin-like phosphoesterase" evidence="1">
    <location>
        <begin position="1"/>
        <end position="54"/>
    </location>
</feature>
<name>A0A975BUW2_9BACT</name>
<dbReference type="SUPFAM" id="SSF56300">
    <property type="entry name" value="Metallo-dependent phosphatases"/>
    <property type="match status" value="1"/>
</dbReference>
<keyword evidence="3" id="KW-1185">Reference proteome</keyword>
<protein>
    <submittedName>
        <fullName evidence="2">Metallophosphoesterase</fullName>
    </submittedName>
</protein>
<accession>A0A975BUW2</accession>
<evidence type="ECO:0000313" key="2">
    <source>
        <dbReference type="EMBL" id="QTA91777.1"/>
    </source>
</evidence>
<dbReference type="KEGG" id="dmm:dnm_078510"/>
<sequence>MKIAVISDIHGHCSNLAECVKDIREKSVANIVCLGDVLDEDREANSYMMLLFRNEHEIICPF</sequence>
<dbReference type="RefSeq" id="WP_207679411.1">
    <property type="nucleotide sequence ID" value="NZ_CP061800.1"/>
</dbReference>
<dbReference type="GO" id="GO:0016787">
    <property type="term" value="F:hydrolase activity"/>
    <property type="evidence" value="ECO:0007669"/>
    <property type="project" value="InterPro"/>
</dbReference>
<dbReference type="Gene3D" id="3.60.21.10">
    <property type="match status" value="1"/>
</dbReference>
<dbReference type="Proteomes" id="UP000663722">
    <property type="component" value="Chromosome"/>
</dbReference>
<dbReference type="Pfam" id="PF00149">
    <property type="entry name" value="Metallophos"/>
    <property type="match status" value="1"/>
</dbReference>
<proteinExistence type="predicted"/>
<evidence type="ECO:0000259" key="1">
    <source>
        <dbReference type="Pfam" id="PF00149"/>
    </source>
</evidence>
<organism evidence="2 3">
    <name type="scientific">Desulfonema magnum</name>
    <dbReference type="NCBI Taxonomy" id="45655"/>
    <lineage>
        <taxon>Bacteria</taxon>
        <taxon>Pseudomonadati</taxon>
        <taxon>Thermodesulfobacteriota</taxon>
        <taxon>Desulfobacteria</taxon>
        <taxon>Desulfobacterales</taxon>
        <taxon>Desulfococcaceae</taxon>
        <taxon>Desulfonema</taxon>
    </lineage>
</organism>